<evidence type="ECO:0008006" key="5">
    <source>
        <dbReference type="Google" id="ProtNLM"/>
    </source>
</evidence>
<comment type="caution">
    <text evidence="3">The sequence shown here is derived from an EMBL/GenBank/DDBJ whole genome shotgun (WGS) entry which is preliminary data.</text>
</comment>
<dbReference type="OrthoDB" id="600752at2759"/>
<accession>A0A9W7I5H5</accession>
<protein>
    <recommendedName>
        <fullName evidence="5">Beta-1,3-N-Acetylglucosaminyltransferase family protein</fullName>
    </recommendedName>
</protein>
<evidence type="ECO:0000313" key="4">
    <source>
        <dbReference type="Proteomes" id="UP001165190"/>
    </source>
</evidence>
<dbReference type="PANTHER" id="PTHR33184:SF11">
    <property type="entry name" value="BETA-1,3-N-ACETYLGLUCOSAMINYLTRANSFERASE FAMILY PROTEIN"/>
    <property type="match status" value="1"/>
</dbReference>
<proteinExistence type="predicted"/>
<feature type="chain" id="PRO_5040810779" description="Beta-1,3-N-Acetylglucosaminyltransferase family protein" evidence="2">
    <location>
        <begin position="23"/>
        <end position="121"/>
    </location>
</feature>
<dbReference type="Proteomes" id="UP001165190">
    <property type="component" value="Unassembled WGS sequence"/>
</dbReference>
<dbReference type="GO" id="GO:0001709">
    <property type="term" value="P:cell fate determination"/>
    <property type="evidence" value="ECO:0007669"/>
    <property type="project" value="TreeGrafter"/>
</dbReference>
<evidence type="ECO:0000256" key="1">
    <source>
        <dbReference type="ARBA" id="ARBA00022729"/>
    </source>
</evidence>
<dbReference type="EMBL" id="BSYR01000022">
    <property type="protein sequence ID" value="GMI89281.1"/>
    <property type="molecule type" value="Genomic_DNA"/>
</dbReference>
<dbReference type="PANTHER" id="PTHR33184">
    <property type="entry name" value="PROTEIN TAPETUM DETERMINANT 1-LIKE-RELATED"/>
    <property type="match status" value="1"/>
</dbReference>
<sequence length="121" mass="13004">MASSSNVIAAILTLCLVSQGFCCSLEDIVIGTVRTGAEIQGKPEWKVTVTNNCKCAQHELRVTCQGFQTAETVDPSVFEQQGDKCLVNQGNALNGFASVSFSYAWDPPFIMFPSSSVVDDC</sequence>
<dbReference type="Pfam" id="PF24068">
    <property type="entry name" value="TPD1_C"/>
    <property type="match status" value="1"/>
</dbReference>
<evidence type="ECO:0000313" key="3">
    <source>
        <dbReference type="EMBL" id="GMI89281.1"/>
    </source>
</evidence>
<name>A0A9W7I5H5_HIBTR</name>
<dbReference type="InterPro" id="IPR040361">
    <property type="entry name" value="TPD1"/>
</dbReference>
<keyword evidence="1 2" id="KW-0732">Signal</keyword>
<feature type="signal peptide" evidence="2">
    <location>
        <begin position="1"/>
        <end position="22"/>
    </location>
</feature>
<organism evidence="3 4">
    <name type="scientific">Hibiscus trionum</name>
    <name type="common">Flower of an hour</name>
    <dbReference type="NCBI Taxonomy" id="183268"/>
    <lineage>
        <taxon>Eukaryota</taxon>
        <taxon>Viridiplantae</taxon>
        <taxon>Streptophyta</taxon>
        <taxon>Embryophyta</taxon>
        <taxon>Tracheophyta</taxon>
        <taxon>Spermatophyta</taxon>
        <taxon>Magnoliopsida</taxon>
        <taxon>eudicotyledons</taxon>
        <taxon>Gunneridae</taxon>
        <taxon>Pentapetalae</taxon>
        <taxon>rosids</taxon>
        <taxon>malvids</taxon>
        <taxon>Malvales</taxon>
        <taxon>Malvaceae</taxon>
        <taxon>Malvoideae</taxon>
        <taxon>Hibiscus</taxon>
    </lineage>
</organism>
<evidence type="ECO:0000256" key="2">
    <source>
        <dbReference type="SAM" id="SignalP"/>
    </source>
</evidence>
<keyword evidence="4" id="KW-1185">Reference proteome</keyword>
<reference evidence="3" key="1">
    <citation type="submission" date="2023-05" db="EMBL/GenBank/DDBJ databases">
        <title>Genome and transcriptome analyses reveal genes involved in the formation of fine ridges on petal epidermal cells in Hibiscus trionum.</title>
        <authorList>
            <person name="Koshimizu S."/>
            <person name="Masuda S."/>
            <person name="Ishii T."/>
            <person name="Shirasu K."/>
            <person name="Hoshino A."/>
            <person name="Arita M."/>
        </authorList>
    </citation>
    <scope>NUCLEOTIDE SEQUENCE</scope>
    <source>
        <strain evidence="3">Hamamatsu line</strain>
    </source>
</reference>
<gene>
    <name evidence="3" type="ORF">HRI_002597400</name>
</gene>
<dbReference type="AlphaFoldDB" id="A0A9W7I5H5"/>